<name>A0A2T3APW4_AMORE</name>
<keyword evidence="3" id="KW-0285">Flavoprotein</keyword>
<evidence type="ECO:0000259" key="9">
    <source>
        <dbReference type="Pfam" id="PF07156"/>
    </source>
</evidence>
<evidence type="ECO:0000256" key="4">
    <source>
        <dbReference type="ARBA" id="ARBA00022729"/>
    </source>
</evidence>
<reference evidence="10 11" key="1">
    <citation type="journal article" date="2018" name="New Phytol.">
        <title>Comparative genomics and transcriptomics depict ericoid mycorrhizal fungi as versatile saprotrophs and plant mutualists.</title>
        <authorList>
            <person name="Martino E."/>
            <person name="Morin E."/>
            <person name="Grelet G.A."/>
            <person name="Kuo A."/>
            <person name="Kohler A."/>
            <person name="Daghino S."/>
            <person name="Barry K.W."/>
            <person name="Cichocki N."/>
            <person name="Clum A."/>
            <person name="Dockter R.B."/>
            <person name="Hainaut M."/>
            <person name="Kuo R.C."/>
            <person name="LaButti K."/>
            <person name="Lindahl B.D."/>
            <person name="Lindquist E.A."/>
            <person name="Lipzen A."/>
            <person name="Khouja H.R."/>
            <person name="Magnuson J."/>
            <person name="Murat C."/>
            <person name="Ohm R.A."/>
            <person name="Singer S.W."/>
            <person name="Spatafora J.W."/>
            <person name="Wang M."/>
            <person name="Veneault-Fourrey C."/>
            <person name="Henrissat B."/>
            <person name="Grigoriev I.V."/>
            <person name="Martin F.M."/>
            <person name="Perotto S."/>
        </authorList>
    </citation>
    <scope>NUCLEOTIDE SEQUENCE [LARGE SCALE GENOMIC DNA]</scope>
    <source>
        <strain evidence="10 11">ATCC 22711</strain>
    </source>
</reference>
<feature type="chain" id="PRO_5015628611" description="Prenylcysteine lyase domain-containing protein" evidence="8">
    <location>
        <begin position="23"/>
        <end position="554"/>
    </location>
</feature>
<dbReference type="GO" id="GO:0001735">
    <property type="term" value="F:prenylcysteine oxidase activity"/>
    <property type="evidence" value="ECO:0007669"/>
    <property type="project" value="InterPro"/>
</dbReference>
<dbReference type="InParanoid" id="A0A2T3APW4"/>
<accession>A0A2T3APW4</accession>
<dbReference type="STRING" id="857342.A0A2T3APW4"/>
<organism evidence="10 11">
    <name type="scientific">Amorphotheca resinae ATCC 22711</name>
    <dbReference type="NCBI Taxonomy" id="857342"/>
    <lineage>
        <taxon>Eukaryota</taxon>
        <taxon>Fungi</taxon>
        <taxon>Dikarya</taxon>
        <taxon>Ascomycota</taxon>
        <taxon>Pezizomycotina</taxon>
        <taxon>Leotiomycetes</taxon>
        <taxon>Helotiales</taxon>
        <taxon>Amorphothecaceae</taxon>
        <taxon>Amorphotheca</taxon>
    </lineage>
</organism>
<keyword evidence="6" id="KW-0560">Oxidoreductase</keyword>
<dbReference type="GO" id="GO:0030328">
    <property type="term" value="P:prenylcysteine catabolic process"/>
    <property type="evidence" value="ECO:0007669"/>
    <property type="project" value="InterPro"/>
</dbReference>
<dbReference type="SUPFAM" id="SSF51905">
    <property type="entry name" value="FAD/NAD(P)-binding domain"/>
    <property type="match status" value="1"/>
</dbReference>
<comment type="cofactor">
    <cofactor evidence="1">
        <name>FAD</name>
        <dbReference type="ChEBI" id="CHEBI:57692"/>
    </cofactor>
</comment>
<dbReference type="InterPro" id="IPR017046">
    <property type="entry name" value="Prenylcysteine_Oxase1"/>
</dbReference>
<dbReference type="PANTHER" id="PTHR15944:SF0">
    <property type="entry name" value="PRENYLCYSTEINE LYASE DOMAIN-CONTAINING PROTEIN"/>
    <property type="match status" value="1"/>
</dbReference>
<feature type="domain" description="Prenylcysteine lyase" evidence="9">
    <location>
        <begin position="151"/>
        <end position="524"/>
    </location>
</feature>
<keyword evidence="4 8" id="KW-0732">Signal</keyword>
<dbReference type="Pfam" id="PF13450">
    <property type="entry name" value="NAD_binding_8"/>
    <property type="match status" value="1"/>
</dbReference>
<sequence>MQAGLNLVFVFVLGILYGQSLGFWPFDVAAEQEILYPDYPDTSAKRIAIIGAGAAGSSTAWHLQRFAARSEIPINITVFERASYVGGRSTTVNAYDDPLTPVELGASIFVEVNTILKNSSELFGLKPRDSDTENTEILGIWNGEKFVYTQKEGGWYWLDVAKLIWKYGLAPIRTQRLMKSTVGKFQKLYAAPFFPFRSLSDRVLDLDLVSATSMTGEQLLAASNIGSAFATDIIQASTRVNYGQNLGFIHGLETMVCMAIEGAMQIEGGNWQIFDGMLKASNATILLNTTVDEIKKSKNAYSVKTSSRDASSGIIQSKEEPFDTVVLAGPLQYSGIHIEEGLLKHTPDEIPYVTLHVTLFTSTHTLNRVFFNLAPDAEVPTTILTTLPPNEVPVDPEDGAGSIGFFSISTLRTVVNPKTLEKEHLYKIFSPQKVTSEFLSDILGVPIPTNLSSINVDSGDAISWYYPHVWNPYPYEFPRVTFEELELARGFYYTSGIESFISTMETSALMGMNVAQLIVDDYLQILEDKVDHSEETPLQVALSEKQKDVEVQEL</sequence>
<dbReference type="Gene3D" id="3.50.50.60">
    <property type="entry name" value="FAD/NAD(P)-binding domain"/>
    <property type="match status" value="1"/>
</dbReference>
<evidence type="ECO:0000256" key="6">
    <source>
        <dbReference type="ARBA" id="ARBA00023002"/>
    </source>
</evidence>
<dbReference type="Pfam" id="PF07156">
    <property type="entry name" value="Prenylcys_lyase"/>
    <property type="match status" value="1"/>
</dbReference>
<dbReference type="PANTHER" id="PTHR15944">
    <property type="entry name" value="FARNESYLCYSTEINE LYASE"/>
    <property type="match status" value="1"/>
</dbReference>
<dbReference type="OrthoDB" id="437369at2759"/>
<dbReference type="InterPro" id="IPR036188">
    <property type="entry name" value="FAD/NAD-bd_sf"/>
</dbReference>
<gene>
    <name evidence="10" type="ORF">M430DRAFT_23202</name>
</gene>
<dbReference type="GO" id="GO:0030327">
    <property type="term" value="P:prenylated protein catabolic process"/>
    <property type="evidence" value="ECO:0007669"/>
    <property type="project" value="TreeGrafter"/>
</dbReference>
<evidence type="ECO:0000256" key="5">
    <source>
        <dbReference type="ARBA" id="ARBA00022827"/>
    </source>
</evidence>
<keyword evidence="7" id="KW-0325">Glycoprotein</keyword>
<evidence type="ECO:0000313" key="11">
    <source>
        <dbReference type="Proteomes" id="UP000241818"/>
    </source>
</evidence>
<keyword evidence="11" id="KW-1185">Reference proteome</keyword>
<dbReference type="Proteomes" id="UP000241818">
    <property type="component" value="Unassembled WGS sequence"/>
</dbReference>
<protein>
    <recommendedName>
        <fullName evidence="9">Prenylcysteine lyase domain-containing protein</fullName>
    </recommendedName>
</protein>
<keyword evidence="5" id="KW-0274">FAD</keyword>
<evidence type="ECO:0000313" key="10">
    <source>
        <dbReference type="EMBL" id="PSS07049.1"/>
    </source>
</evidence>
<dbReference type="PIRSF" id="PIRSF036292">
    <property type="entry name" value="Prenylcysteine_oxidase"/>
    <property type="match status" value="1"/>
</dbReference>
<evidence type="ECO:0000256" key="7">
    <source>
        <dbReference type="ARBA" id="ARBA00023180"/>
    </source>
</evidence>
<dbReference type="InterPro" id="IPR010795">
    <property type="entry name" value="Prenylcys_lyase"/>
</dbReference>
<proteinExistence type="inferred from homology"/>
<comment type="similarity">
    <text evidence="2">Belongs to the prenylcysteine oxidase family.</text>
</comment>
<dbReference type="AlphaFoldDB" id="A0A2T3APW4"/>
<dbReference type="GeneID" id="36572936"/>
<evidence type="ECO:0000256" key="1">
    <source>
        <dbReference type="ARBA" id="ARBA00001974"/>
    </source>
</evidence>
<dbReference type="EMBL" id="KZ679019">
    <property type="protein sequence ID" value="PSS07049.1"/>
    <property type="molecule type" value="Genomic_DNA"/>
</dbReference>
<evidence type="ECO:0000256" key="3">
    <source>
        <dbReference type="ARBA" id="ARBA00022630"/>
    </source>
</evidence>
<evidence type="ECO:0000256" key="8">
    <source>
        <dbReference type="SAM" id="SignalP"/>
    </source>
</evidence>
<dbReference type="RefSeq" id="XP_024716705.1">
    <property type="nucleotide sequence ID" value="XM_024864855.1"/>
</dbReference>
<feature type="signal peptide" evidence="8">
    <location>
        <begin position="1"/>
        <end position="22"/>
    </location>
</feature>
<evidence type="ECO:0000256" key="2">
    <source>
        <dbReference type="ARBA" id="ARBA00009967"/>
    </source>
</evidence>